<evidence type="ECO:0000256" key="7">
    <source>
        <dbReference type="ARBA" id="ARBA00022833"/>
    </source>
</evidence>
<evidence type="ECO:0000256" key="2">
    <source>
        <dbReference type="ARBA" id="ARBA00008226"/>
    </source>
</evidence>
<comment type="caution">
    <text evidence="17">The sequence shown here is derived from an EMBL/GenBank/DDBJ whole genome shotgun (WGS) entry which is preliminary data.</text>
</comment>
<evidence type="ECO:0000256" key="13">
    <source>
        <dbReference type="ARBA" id="ARBA00048300"/>
    </source>
</evidence>
<dbReference type="PANTHER" id="PTHR11777">
    <property type="entry name" value="ALANYL-TRNA SYNTHETASE"/>
    <property type="match status" value="1"/>
</dbReference>
<dbReference type="CDD" id="cd00673">
    <property type="entry name" value="AlaRS_core"/>
    <property type="match status" value="1"/>
</dbReference>
<comment type="catalytic activity">
    <reaction evidence="13 14">
        <text>tRNA(Ala) + L-alanine + ATP = L-alanyl-tRNA(Ala) + AMP + diphosphate</text>
        <dbReference type="Rhea" id="RHEA:12540"/>
        <dbReference type="Rhea" id="RHEA-COMP:9657"/>
        <dbReference type="Rhea" id="RHEA-COMP:9923"/>
        <dbReference type="ChEBI" id="CHEBI:30616"/>
        <dbReference type="ChEBI" id="CHEBI:33019"/>
        <dbReference type="ChEBI" id="CHEBI:57972"/>
        <dbReference type="ChEBI" id="CHEBI:78442"/>
        <dbReference type="ChEBI" id="CHEBI:78497"/>
        <dbReference type="ChEBI" id="CHEBI:456215"/>
        <dbReference type="EC" id="6.1.1.7"/>
    </reaction>
</comment>
<keyword evidence="15" id="KW-0175">Coiled coil</keyword>
<dbReference type="SUPFAM" id="SSF55186">
    <property type="entry name" value="ThrRS/AlaRS common domain"/>
    <property type="match status" value="1"/>
</dbReference>
<evidence type="ECO:0000256" key="15">
    <source>
        <dbReference type="SAM" id="Coils"/>
    </source>
</evidence>
<dbReference type="FunFam" id="3.30.930.10:FF:000004">
    <property type="entry name" value="Alanine--tRNA ligase"/>
    <property type="match status" value="1"/>
</dbReference>
<dbReference type="NCBIfam" id="TIGR00344">
    <property type="entry name" value="alaS"/>
    <property type="match status" value="1"/>
</dbReference>
<dbReference type="Gene3D" id="3.30.54.20">
    <property type="match status" value="1"/>
</dbReference>
<dbReference type="SUPFAM" id="SSF55681">
    <property type="entry name" value="Class II aaRS and biotin synthetases"/>
    <property type="match status" value="1"/>
</dbReference>
<dbReference type="Gene3D" id="6.10.250.550">
    <property type="match status" value="1"/>
</dbReference>
<dbReference type="GO" id="GO:0008270">
    <property type="term" value="F:zinc ion binding"/>
    <property type="evidence" value="ECO:0007669"/>
    <property type="project" value="UniProtKB-UniRule"/>
</dbReference>
<keyword evidence="9 14" id="KW-0694">RNA-binding</keyword>
<dbReference type="Proteomes" id="UP000078532">
    <property type="component" value="Unassembled WGS sequence"/>
</dbReference>
<dbReference type="InterPro" id="IPR012947">
    <property type="entry name" value="tRNA_SAD"/>
</dbReference>
<dbReference type="PRINTS" id="PR00980">
    <property type="entry name" value="TRNASYNTHALA"/>
</dbReference>
<feature type="coiled-coil region" evidence="15">
    <location>
        <begin position="732"/>
        <end position="759"/>
    </location>
</feature>
<evidence type="ECO:0000256" key="9">
    <source>
        <dbReference type="ARBA" id="ARBA00022884"/>
    </source>
</evidence>
<dbReference type="GO" id="GO:0006419">
    <property type="term" value="P:alanyl-tRNA aminoacylation"/>
    <property type="evidence" value="ECO:0007669"/>
    <property type="project" value="UniProtKB-UniRule"/>
</dbReference>
<keyword evidence="7 14" id="KW-0862">Zinc</keyword>
<dbReference type="Pfam" id="PF01411">
    <property type="entry name" value="tRNA-synt_2c"/>
    <property type="match status" value="1"/>
</dbReference>
<dbReference type="STRING" id="1838280.A6M21_11320"/>
<dbReference type="Gene3D" id="2.40.30.130">
    <property type="match status" value="1"/>
</dbReference>
<keyword evidence="10 14" id="KW-0648">Protein biosynthesis</keyword>
<keyword evidence="11 14" id="KW-0030">Aminoacyl-tRNA synthetase</keyword>
<keyword evidence="8 14" id="KW-0067">ATP-binding</keyword>
<dbReference type="PROSITE" id="PS50860">
    <property type="entry name" value="AA_TRNA_LIGASE_II_ALA"/>
    <property type="match status" value="1"/>
</dbReference>
<comment type="cofactor">
    <cofactor evidence="14">
        <name>Zn(2+)</name>
        <dbReference type="ChEBI" id="CHEBI:29105"/>
    </cofactor>
    <text evidence="14">Binds 1 zinc ion per subunit.</text>
</comment>
<feature type="binding site" evidence="14">
    <location>
        <position position="666"/>
    </location>
    <ligand>
        <name>Zn(2+)</name>
        <dbReference type="ChEBI" id="CHEBI:29105"/>
    </ligand>
</feature>
<keyword evidence="6 14" id="KW-0547">Nucleotide-binding</keyword>
<comment type="subcellular location">
    <subcellularLocation>
        <location evidence="1 14">Cytoplasm</location>
    </subcellularLocation>
</comment>
<feature type="domain" description="Alanyl-transfer RNA synthetases family profile" evidence="16">
    <location>
        <begin position="1"/>
        <end position="709"/>
    </location>
</feature>
<evidence type="ECO:0000256" key="12">
    <source>
        <dbReference type="ARBA" id="ARBA00024779"/>
    </source>
</evidence>
<dbReference type="FunFam" id="3.10.310.40:FF:000001">
    <property type="entry name" value="Alanine--tRNA ligase"/>
    <property type="match status" value="1"/>
</dbReference>
<comment type="function">
    <text evidence="12 14">Catalyzes the attachment of alanine to tRNA(Ala) in a two-step reaction: alanine is first activated by ATP to form Ala-AMP and then transferred to the acceptor end of tRNA(Ala). Also edits incorrectly charged Ser-tRNA(Ala) and Gly-tRNA(Ala) via its editing domain.</text>
</comment>
<dbReference type="FunFam" id="3.30.980.10:FF:000004">
    <property type="entry name" value="Alanine--tRNA ligase, cytoplasmic"/>
    <property type="match status" value="1"/>
</dbReference>
<dbReference type="GO" id="GO:0005524">
    <property type="term" value="F:ATP binding"/>
    <property type="evidence" value="ECO:0007669"/>
    <property type="project" value="UniProtKB-UniRule"/>
</dbReference>
<name>A0A1B7LED4_9FIRM</name>
<dbReference type="OrthoDB" id="9803884at2"/>
<dbReference type="RefSeq" id="WP_066668666.1">
    <property type="nucleotide sequence ID" value="NZ_LYVF01000164.1"/>
</dbReference>
<dbReference type="InterPro" id="IPR018162">
    <property type="entry name" value="Ala-tRNA-ligase_IIc_anticod-bd"/>
</dbReference>
<keyword evidence="3 14" id="KW-0820">tRNA-binding</keyword>
<reference evidence="17 18" key="1">
    <citation type="submission" date="2016-04" db="EMBL/GenBank/DDBJ databases">
        <authorList>
            <person name="Evans L.H."/>
            <person name="Alamgir A."/>
            <person name="Owens N."/>
            <person name="Weber N.D."/>
            <person name="Virtaneva K."/>
            <person name="Barbian K."/>
            <person name="Babar A."/>
            <person name="Rosenke K."/>
        </authorList>
    </citation>
    <scope>NUCLEOTIDE SEQUENCE [LARGE SCALE GENOMIC DNA]</scope>
    <source>
        <strain evidence="17 18">LMa1</strain>
    </source>
</reference>
<dbReference type="InterPro" id="IPR050058">
    <property type="entry name" value="Ala-tRNA_ligase"/>
</dbReference>
<keyword evidence="5 14" id="KW-0479">Metal-binding</keyword>
<dbReference type="InterPro" id="IPR009000">
    <property type="entry name" value="Transl_B-barrel_sf"/>
</dbReference>
<dbReference type="InterPro" id="IPR018163">
    <property type="entry name" value="Thr/Ala-tRNA-synth_IIc_edit"/>
</dbReference>
<dbReference type="HAMAP" id="MF_00036_B">
    <property type="entry name" value="Ala_tRNA_synth_B"/>
    <property type="match status" value="1"/>
</dbReference>
<dbReference type="SMART" id="SM00863">
    <property type="entry name" value="tRNA_SAD"/>
    <property type="match status" value="1"/>
</dbReference>
<dbReference type="AlphaFoldDB" id="A0A1B7LED4"/>
<evidence type="ECO:0000313" key="17">
    <source>
        <dbReference type="EMBL" id="OAT81446.1"/>
    </source>
</evidence>
<protein>
    <recommendedName>
        <fullName evidence="14">Alanine--tRNA ligase</fullName>
        <ecNumber evidence="14">6.1.1.7</ecNumber>
    </recommendedName>
    <alternativeName>
        <fullName evidence="14">Alanyl-tRNA synthetase</fullName>
        <shortName evidence="14">AlaRS</shortName>
    </alternativeName>
</protein>
<dbReference type="InterPro" id="IPR003156">
    <property type="entry name" value="DHHA1_dom"/>
</dbReference>
<feature type="binding site" evidence="14">
    <location>
        <position position="568"/>
    </location>
    <ligand>
        <name>Zn(2+)</name>
        <dbReference type="ChEBI" id="CHEBI:29105"/>
    </ligand>
</feature>
<evidence type="ECO:0000256" key="3">
    <source>
        <dbReference type="ARBA" id="ARBA00022555"/>
    </source>
</evidence>
<organism evidence="17 18">
    <name type="scientific">Desulfotomaculum copahuensis</name>
    <dbReference type="NCBI Taxonomy" id="1838280"/>
    <lineage>
        <taxon>Bacteria</taxon>
        <taxon>Bacillati</taxon>
        <taxon>Bacillota</taxon>
        <taxon>Clostridia</taxon>
        <taxon>Eubacteriales</taxon>
        <taxon>Desulfotomaculaceae</taxon>
        <taxon>Desulfotomaculum</taxon>
    </lineage>
</organism>
<evidence type="ECO:0000256" key="5">
    <source>
        <dbReference type="ARBA" id="ARBA00022723"/>
    </source>
</evidence>
<comment type="similarity">
    <text evidence="2 14">Belongs to the class-II aminoacyl-tRNA synthetase family.</text>
</comment>
<keyword evidence="18" id="KW-1185">Reference proteome</keyword>
<dbReference type="Gene3D" id="3.30.980.10">
    <property type="entry name" value="Threonyl-trna Synthetase, Chain A, domain 2"/>
    <property type="match status" value="1"/>
</dbReference>
<dbReference type="InterPro" id="IPR045864">
    <property type="entry name" value="aa-tRNA-synth_II/BPL/LPL"/>
</dbReference>
<dbReference type="GO" id="GO:0000049">
    <property type="term" value="F:tRNA binding"/>
    <property type="evidence" value="ECO:0007669"/>
    <property type="project" value="UniProtKB-KW"/>
</dbReference>
<sequence>MTGKEIREKFLKFFEERGHRILPSASLIPANDPSILWTAAGMVPFKPYFTGTAKPDVLRVTTCQKCLRTPDIESVGHTARHHTFFEMLGNFSFGDYFKEKAIPWAWEFTTRVLGLPADKLWITIYLDDDEAHDIWHRVVGVPRERIVRMGKDTNYWEIGVGPCGPCSEIYIDLGEERGCGSPDCAVGCDCDRYLEIWNLVFIQFFRDEAGNYTPLASKGIDTGMGLERVASVLQGVASNFDTDLFREIMDFTAVLTGTEYGADSKTDLALKVIADHCRAVTFAVSDGALPSNEGRGYVLRRLLRRAVRFGRLLGMNGPFLHRVAGAIIEQMAEAYPELPANREHILNVIRGEEERFGETLAQGTEMLNRLINEARAAGRTEIAGAEAFRLYDTYGFPLELTKEIAGEDGLTVDEEGFTAAMEEQRERARSARQETEYLSEAGVLYKSVREQFGETAFAGYDALETESRVLALIKDGRKVDRAAAGEEVEFVLDVTPCYAESGGQTADHGRLSAPELAVEIYDVQRPVEGLFLHRGKVVNGILKVNDHVLVQVDTGRRRDTARNHSATHLLHKALKEVLGGHVNQAGSLVGPDHLRFDFTHYASLTRDDLRRVEQVVNEAVLAALPVSTTITTPDEAKTLGAAALFGEKYGERVRLVRMGDFSLELCGGTHVRNTAEIGLCKLINESSVGSGLRRVEAVTGTGALRYIRAKEEQLEEIGQLVKATPAEVVHRVADLVKELRELEHETENLQARVARYEVQNLLGQSRDLDGAKFLAARATAPDMDSLRAMVDLLRDRLGSAVILLGSPVGERVNLVAAVTRDLVPRGLHAGKLIKEVAAIVGGGGGGRPDMAQAGGKDPSRLQEALERAYEVAAGQLRG</sequence>
<dbReference type="Gene3D" id="3.30.930.10">
    <property type="entry name" value="Bira Bifunctional Protein, Domain 2"/>
    <property type="match status" value="1"/>
</dbReference>
<dbReference type="PANTHER" id="PTHR11777:SF9">
    <property type="entry name" value="ALANINE--TRNA LIGASE, CYTOPLASMIC"/>
    <property type="match status" value="1"/>
</dbReference>
<evidence type="ECO:0000256" key="1">
    <source>
        <dbReference type="ARBA" id="ARBA00004496"/>
    </source>
</evidence>
<evidence type="ECO:0000313" key="18">
    <source>
        <dbReference type="Proteomes" id="UP000078532"/>
    </source>
</evidence>
<dbReference type="Pfam" id="PF07973">
    <property type="entry name" value="tRNA_SAD"/>
    <property type="match status" value="1"/>
</dbReference>
<feature type="binding site" evidence="14">
    <location>
        <position position="670"/>
    </location>
    <ligand>
        <name>Zn(2+)</name>
        <dbReference type="ChEBI" id="CHEBI:29105"/>
    </ligand>
</feature>
<dbReference type="FunFam" id="2.40.30.130:FF:000001">
    <property type="entry name" value="Alanine--tRNA ligase"/>
    <property type="match status" value="1"/>
</dbReference>
<dbReference type="InterPro" id="IPR018165">
    <property type="entry name" value="Ala-tRNA-synth_IIc_core"/>
</dbReference>
<dbReference type="SUPFAM" id="SSF50447">
    <property type="entry name" value="Translation proteins"/>
    <property type="match status" value="1"/>
</dbReference>
<dbReference type="GO" id="GO:0140096">
    <property type="term" value="F:catalytic activity, acting on a protein"/>
    <property type="evidence" value="ECO:0007669"/>
    <property type="project" value="UniProtKB-ARBA"/>
</dbReference>
<dbReference type="Pfam" id="PF02272">
    <property type="entry name" value="DHHA1"/>
    <property type="match status" value="1"/>
</dbReference>
<dbReference type="Gene3D" id="3.10.310.40">
    <property type="match status" value="1"/>
</dbReference>
<dbReference type="EC" id="6.1.1.7" evidence="14"/>
<dbReference type="FunFam" id="3.30.54.20:FF:000001">
    <property type="entry name" value="Alanine--tRNA ligase"/>
    <property type="match status" value="1"/>
</dbReference>
<comment type="domain">
    <text evidence="14">Consists of three domains; the N-terminal catalytic domain, the editing domain and the C-terminal C-Ala domain. The editing domain removes incorrectly charged amino acids, while the C-Ala domain, along with tRNA(Ala), serves as a bridge to cooperatively bring together the editing and aminoacylation centers thus stimulating deacylation of misacylated tRNAs.</text>
</comment>
<feature type="binding site" evidence="14">
    <location>
        <position position="564"/>
    </location>
    <ligand>
        <name>Zn(2+)</name>
        <dbReference type="ChEBI" id="CHEBI:29105"/>
    </ligand>
</feature>
<dbReference type="EMBL" id="LYVF01000164">
    <property type="protein sequence ID" value="OAT81446.1"/>
    <property type="molecule type" value="Genomic_DNA"/>
</dbReference>
<evidence type="ECO:0000256" key="4">
    <source>
        <dbReference type="ARBA" id="ARBA00022598"/>
    </source>
</evidence>
<dbReference type="InterPro" id="IPR023033">
    <property type="entry name" value="Ala_tRNA_ligase_euk/bac"/>
</dbReference>
<dbReference type="GO" id="GO:0005829">
    <property type="term" value="C:cytosol"/>
    <property type="evidence" value="ECO:0007669"/>
    <property type="project" value="TreeGrafter"/>
</dbReference>
<dbReference type="InterPro" id="IPR002318">
    <property type="entry name" value="Ala-tRNA-lgiase_IIc"/>
</dbReference>
<dbReference type="SUPFAM" id="SSF101353">
    <property type="entry name" value="Putative anticodon-binding domain of alanyl-tRNA synthetase (AlaRS)"/>
    <property type="match status" value="1"/>
</dbReference>
<accession>A0A1B7LED4</accession>
<dbReference type="GO" id="GO:0016740">
    <property type="term" value="F:transferase activity"/>
    <property type="evidence" value="ECO:0007669"/>
    <property type="project" value="UniProtKB-ARBA"/>
</dbReference>
<evidence type="ECO:0000256" key="14">
    <source>
        <dbReference type="HAMAP-Rule" id="MF_00036"/>
    </source>
</evidence>
<evidence type="ECO:0000256" key="11">
    <source>
        <dbReference type="ARBA" id="ARBA00023146"/>
    </source>
</evidence>
<proteinExistence type="inferred from homology"/>
<dbReference type="GO" id="GO:0002161">
    <property type="term" value="F:aminoacyl-tRNA deacylase activity"/>
    <property type="evidence" value="ECO:0007669"/>
    <property type="project" value="TreeGrafter"/>
</dbReference>
<gene>
    <name evidence="14" type="primary">alaS</name>
    <name evidence="17" type="ORF">A6M21_11320</name>
</gene>
<evidence type="ECO:0000256" key="10">
    <source>
        <dbReference type="ARBA" id="ARBA00022917"/>
    </source>
</evidence>
<dbReference type="InterPro" id="IPR018164">
    <property type="entry name" value="Ala-tRNA-synth_IIc_N"/>
</dbReference>
<evidence type="ECO:0000256" key="8">
    <source>
        <dbReference type="ARBA" id="ARBA00022840"/>
    </source>
</evidence>
<dbReference type="GO" id="GO:0004813">
    <property type="term" value="F:alanine-tRNA ligase activity"/>
    <property type="evidence" value="ECO:0007669"/>
    <property type="project" value="UniProtKB-UniRule"/>
</dbReference>
<keyword evidence="14" id="KW-0963">Cytoplasm</keyword>
<keyword evidence="4 14" id="KW-0436">Ligase</keyword>
<evidence type="ECO:0000256" key="6">
    <source>
        <dbReference type="ARBA" id="ARBA00022741"/>
    </source>
</evidence>
<evidence type="ECO:0000259" key="16">
    <source>
        <dbReference type="PROSITE" id="PS50860"/>
    </source>
</evidence>